<keyword evidence="3" id="KW-1185">Reference proteome</keyword>
<dbReference type="Proteomes" id="UP001604336">
    <property type="component" value="Unassembled WGS sequence"/>
</dbReference>
<feature type="coiled-coil region" evidence="1">
    <location>
        <begin position="1"/>
        <end position="91"/>
    </location>
</feature>
<protein>
    <submittedName>
        <fullName evidence="2">Uncharacterized protein</fullName>
    </submittedName>
</protein>
<evidence type="ECO:0000256" key="1">
    <source>
        <dbReference type="SAM" id="Coils"/>
    </source>
</evidence>
<dbReference type="EMBL" id="JBFOLK010000004">
    <property type="protein sequence ID" value="KAL2519132.1"/>
    <property type="molecule type" value="Genomic_DNA"/>
</dbReference>
<accession>A0ABD1U2A1</accession>
<keyword evidence="1" id="KW-0175">Coiled coil</keyword>
<proteinExistence type="predicted"/>
<evidence type="ECO:0000313" key="3">
    <source>
        <dbReference type="Proteomes" id="UP001604336"/>
    </source>
</evidence>
<dbReference type="AlphaFoldDB" id="A0ABD1U2A1"/>
<sequence>MAEAESQIAILMKKLDDALNAQKIASEALEAANEENRQLRAEVLARQEEVSKLKSEFEECQKGKAEAEVHRDSMMAEKETLTRKLRDAEAEFVANFHHTEASTSFSNYFASVGHQEVLATLWNDI</sequence>
<gene>
    <name evidence="2" type="ORF">Adt_15379</name>
</gene>
<comment type="caution">
    <text evidence="2">The sequence shown here is derived from an EMBL/GenBank/DDBJ whole genome shotgun (WGS) entry which is preliminary data.</text>
</comment>
<name>A0ABD1U2A1_9LAMI</name>
<reference evidence="3" key="1">
    <citation type="submission" date="2024-07" db="EMBL/GenBank/DDBJ databases">
        <title>Two chromosome-level genome assemblies of Korean endemic species Abeliophyllum distichum and Forsythia ovata (Oleaceae).</title>
        <authorList>
            <person name="Jang H."/>
        </authorList>
    </citation>
    <scope>NUCLEOTIDE SEQUENCE [LARGE SCALE GENOMIC DNA]</scope>
</reference>
<organism evidence="2 3">
    <name type="scientific">Abeliophyllum distichum</name>
    <dbReference type="NCBI Taxonomy" id="126358"/>
    <lineage>
        <taxon>Eukaryota</taxon>
        <taxon>Viridiplantae</taxon>
        <taxon>Streptophyta</taxon>
        <taxon>Embryophyta</taxon>
        <taxon>Tracheophyta</taxon>
        <taxon>Spermatophyta</taxon>
        <taxon>Magnoliopsida</taxon>
        <taxon>eudicotyledons</taxon>
        <taxon>Gunneridae</taxon>
        <taxon>Pentapetalae</taxon>
        <taxon>asterids</taxon>
        <taxon>lamiids</taxon>
        <taxon>Lamiales</taxon>
        <taxon>Oleaceae</taxon>
        <taxon>Forsythieae</taxon>
        <taxon>Abeliophyllum</taxon>
    </lineage>
</organism>
<evidence type="ECO:0000313" key="2">
    <source>
        <dbReference type="EMBL" id="KAL2519132.1"/>
    </source>
</evidence>